<keyword evidence="7 9" id="KW-1133">Transmembrane helix</keyword>
<comment type="function">
    <text evidence="9">Mediates sugar transport across membranes.</text>
</comment>
<keyword evidence="10" id="KW-1185">Reference proteome</keyword>
<reference evidence="10" key="1">
    <citation type="submission" date="2014-07" db="EMBL/GenBank/DDBJ databases">
        <authorList>
            <person name="Martin A.A"/>
            <person name="De Silva N."/>
        </authorList>
    </citation>
    <scope>NUCLEOTIDE SEQUENCE</scope>
</reference>
<evidence type="ECO:0000313" key="10">
    <source>
        <dbReference type="Proteomes" id="UP000035680"/>
    </source>
</evidence>
<evidence type="ECO:0000256" key="6">
    <source>
        <dbReference type="ARBA" id="ARBA00022737"/>
    </source>
</evidence>
<dbReference type="Pfam" id="PF03083">
    <property type="entry name" value="MtN3_slv"/>
    <property type="match status" value="2"/>
</dbReference>
<accession>A0A0K0FQ15</accession>
<dbReference type="AlphaFoldDB" id="A0A0K0FQ15"/>
<dbReference type="GO" id="GO:0012505">
    <property type="term" value="C:endomembrane system"/>
    <property type="evidence" value="ECO:0007669"/>
    <property type="project" value="UniProtKB-SubCell"/>
</dbReference>
<evidence type="ECO:0000256" key="7">
    <source>
        <dbReference type="ARBA" id="ARBA00022989"/>
    </source>
</evidence>
<keyword evidence="4 9" id="KW-0762">Sugar transport</keyword>
<dbReference type="InterPro" id="IPR047664">
    <property type="entry name" value="SWEET"/>
</dbReference>
<feature type="transmembrane region" description="Helical" evidence="9">
    <location>
        <begin position="155"/>
        <end position="176"/>
    </location>
</feature>
<evidence type="ECO:0000256" key="4">
    <source>
        <dbReference type="ARBA" id="ARBA00022597"/>
    </source>
</evidence>
<proteinExistence type="inferred from homology"/>
<feature type="transmembrane region" description="Helical" evidence="9">
    <location>
        <begin position="93"/>
        <end position="111"/>
    </location>
</feature>
<evidence type="ECO:0000256" key="3">
    <source>
        <dbReference type="ARBA" id="ARBA00022448"/>
    </source>
</evidence>
<dbReference type="WBParaSite" id="SVE_1149700.1">
    <property type="protein sequence ID" value="SVE_1149700.1"/>
    <property type="gene ID" value="SVE_1149700"/>
</dbReference>
<organism evidence="10 11">
    <name type="scientific">Strongyloides venezuelensis</name>
    <name type="common">Threadworm</name>
    <dbReference type="NCBI Taxonomy" id="75913"/>
    <lineage>
        <taxon>Eukaryota</taxon>
        <taxon>Metazoa</taxon>
        <taxon>Ecdysozoa</taxon>
        <taxon>Nematoda</taxon>
        <taxon>Chromadorea</taxon>
        <taxon>Rhabditida</taxon>
        <taxon>Tylenchina</taxon>
        <taxon>Panagrolaimomorpha</taxon>
        <taxon>Strongyloidoidea</taxon>
        <taxon>Strongyloididae</taxon>
        <taxon>Strongyloides</taxon>
    </lineage>
</organism>
<evidence type="ECO:0000256" key="1">
    <source>
        <dbReference type="ARBA" id="ARBA00004127"/>
    </source>
</evidence>
<comment type="caution">
    <text evidence="9">Lacks conserved residue(s) required for the propagation of feature annotation.</text>
</comment>
<dbReference type="InterPro" id="IPR004316">
    <property type="entry name" value="SWEET_rpt"/>
</dbReference>
<evidence type="ECO:0000256" key="8">
    <source>
        <dbReference type="ARBA" id="ARBA00023136"/>
    </source>
</evidence>
<protein>
    <recommendedName>
        <fullName evidence="9">Sugar transporter SWEET</fullName>
    </recommendedName>
</protein>
<dbReference type="Gene3D" id="1.20.1280.290">
    <property type="match status" value="2"/>
</dbReference>
<evidence type="ECO:0000256" key="9">
    <source>
        <dbReference type="RuleBase" id="RU910715"/>
    </source>
</evidence>
<feature type="transmembrane region" description="Helical" evidence="9">
    <location>
        <begin position="66"/>
        <end position="86"/>
    </location>
</feature>
<evidence type="ECO:0000256" key="5">
    <source>
        <dbReference type="ARBA" id="ARBA00022692"/>
    </source>
</evidence>
<keyword evidence="3 9" id="KW-0813">Transport</keyword>
<keyword evidence="6" id="KW-0677">Repeat</keyword>
<keyword evidence="5 9" id="KW-0812">Transmembrane</keyword>
<sequence length="227" mass="25786">MNGIELFGLWLAVFSIGFTFLPIFQVLEWKKRGTSDGFSSINLVLPMLMMSCWFKHGVLTNDKNNMLINGVNLVCFTFYVSIFAYYQSRRRNVALQVVSLLTTVYFIFNHVNNTHPDKAPDVMGSIAAGTQIFGMIGGIYDLLRAIKLGTMEYIPAVIQFAMFILIIQWTLFGYLIGNQYMFIANVAGLALNIITLGCYFIYPPLTWKVPIFGIEPQQKTKTDKKKQ</sequence>
<dbReference type="PANTHER" id="PTHR10791">
    <property type="entry name" value="RAG1-ACTIVATING PROTEIN 1"/>
    <property type="match status" value="1"/>
</dbReference>
<dbReference type="GO" id="GO:0016020">
    <property type="term" value="C:membrane"/>
    <property type="evidence" value="ECO:0007669"/>
    <property type="project" value="InterPro"/>
</dbReference>
<feature type="transmembrane region" description="Helical" evidence="9">
    <location>
        <begin position="123"/>
        <end position="143"/>
    </location>
</feature>
<dbReference type="Proteomes" id="UP000035680">
    <property type="component" value="Unassembled WGS sequence"/>
</dbReference>
<feature type="transmembrane region" description="Helical" evidence="9">
    <location>
        <begin position="6"/>
        <end position="24"/>
    </location>
</feature>
<reference evidence="11" key="2">
    <citation type="submission" date="2015-08" db="UniProtKB">
        <authorList>
            <consortium name="WormBaseParasite"/>
        </authorList>
    </citation>
    <scope>IDENTIFICATION</scope>
</reference>
<name>A0A0K0FQ15_STRVS</name>
<evidence type="ECO:0000313" key="11">
    <source>
        <dbReference type="WBParaSite" id="SVE_1149700.1"/>
    </source>
</evidence>
<keyword evidence="8 9" id="KW-0472">Membrane</keyword>
<evidence type="ECO:0000256" key="2">
    <source>
        <dbReference type="ARBA" id="ARBA00007809"/>
    </source>
</evidence>
<comment type="subcellular location">
    <subcellularLocation>
        <location evidence="1">Endomembrane system</location>
        <topology evidence="1">Multi-pass membrane protein</topology>
    </subcellularLocation>
</comment>
<comment type="similarity">
    <text evidence="2 9">Belongs to the SWEET sugar transporter family.</text>
</comment>
<feature type="transmembrane region" description="Helical" evidence="9">
    <location>
        <begin position="182"/>
        <end position="202"/>
    </location>
</feature>
<dbReference type="GO" id="GO:0051119">
    <property type="term" value="F:sugar transmembrane transporter activity"/>
    <property type="evidence" value="ECO:0007669"/>
    <property type="project" value="InterPro"/>
</dbReference>
<dbReference type="PANTHER" id="PTHR10791:SF245">
    <property type="entry name" value="SUGAR TRANSPORTER SWEET"/>
    <property type="match status" value="1"/>
</dbReference>